<evidence type="ECO:0000256" key="3">
    <source>
        <dbReference type="ARBA" id="ARBA00022525"/>
    </source>
</evidence>
<dbReference type="Proteomes" id="UP000008068">
    <property type="component" value="Unassembled WGS sequence"/>
</dbReference>
<keyword evidence="5" id="KW-1015">Disulfide bond</keyword>
<accession>G0MJB1</accession>
<dbReference type="GO" id="GO:0005576">
    <property type="term" value="C:extracellular region"/>
    <property type="evidence" value="ECO:0007669"/>
    <property type="project" value="UniProtKB-SubCell"/>
</dbReference>
<gene>
    <name evidence="8" type="ORF">CAEBREN_00871</name>
</gene>
<feature type="signal peptide" evidence="7">
    <location>
        <begin position="1"/>
        <end position="16"/>
    </location>
</feature>
<reference evidence="9" key="1">
    <citation type="submission" date="2011-07" db="EMBL/GenBank/DDBJ databases">
        <authorList>
            <consortium name="Caenorhabditis brenneri Sequencing and Analysis Consortium"/>
            <person name="Wilson R.K."/>
        </authorList>
    </citation>
    <scope>NUCLEOTIDE SEQUENCE [LARGE SCALE GENOMIC DNA]</scope>
    <source>
        <strain evidence="9">PB2801</strain>
    </source>
</reference>
<dbReference type="InterPro" id="IPR003235">
    <property type="entry name" value="Nem_insulin-like_b-type"/>
</dbReference>
<dbReference type="HOGENOM" id="CLU_1918891_0_0_1"/>
<evidence type="ECO:0000256" key="5">
    <source>
        <dbReference type="ARBA" id="ARBA00023157"/>
    </source>
</evidence>
<evidence type="ECO:0000256" key="7">
    <source>
        <dbReference type="SAM" id="SignalP"/>
    </source>
</evidence>
<evidence type="ECO:0000256" key="2">
    <source>
        <dbReference type="ARBA" id="ARBA00009034"/>
    </source>
</evidence>
<dbReference type="InParanoid" id="G0MJB1"/>
<name>G0MJB1_CAEBE</name>
<evidence type="ECO:0000313" key="8">
    <source>
        <dbReference type="EMBL" id="EGT32393.1"/>
    </source>
</evidence>
<dbReference type="Pfam" id="PF03488">
    <property type="entry name" value="Ins_beta"/>
    <property type="match status" value="1"/>
</dbReference>
<comment type="subcellular location">
    <subcellularLocation>
        <location evidence="1">Secreted</location>
    </subcellularLocation>
</comment>
<keyword evidence="3" id="KW-0964">Secreted</keyword>
<organism evidence="9">
    <name type="scientific">Caenorhabditis brenneri</name>
    <name type="common">Nematode worm</name>
    <dbReference type="NCBI Taxonomy" id="135651"/>
    <lineage>
        <taxon>Eukaryota</taxon>
        <taxon>Metazoa</taxon>
        <taxon>Ecdysozoa</taxon>
        <taxon>Nematoda</taxon>
        <taxon>Chromadorea</taxon>
        <taxon>Rhabditida</taxon>
        <taxon>Rhabditina</taxon>
        <taxon>Rhabditomorpha</taxon>
        <taxon>Rhabditoidea</taxon>
        <taxon>Rhabditidae</taxon>
        <taxon>Peloderinae</taxon>
        <taxon>Caenorhabditis</taxon>
    </lineage>
</organism>
<keyword evidence="4 7" id="KW-0732">Signal</keyword>
<evidence type="ECO:0000256" key="4">
    <source>
        <dbReference type="ARBA" id="ARBA00022729"/>
    </source>
</evidence>
<sequence length="132" mass="14667">MLNLFLILVFTPLSFLVPVPIGPGGEVKNIDDFEKYIINNPMGRYTTPPVPTIDPAERDRYGSEIREVPDSSNKTCGERLMWEAMDVCGQMSCEAGEKNGDLYEICDGKNLTKAQVKDSCCPNKTLDAPETF</sequence>
<dbReference type="AlphaFoldDB" id="G0MJB1"/>
<dbReference type="Gene3D" id="1.10.100.10">
    <property type="entry name" value="Insulin-like"/>
    <property type="match status" value="1"/>
</dbReference>
<feature type="chain" id="PRO_5003404192" evidence="7">
    <location>
        <begin position="17"/>
        <end position="132"/>
    </location>
</feature>
<dbReference type="EMBL" id="GL379797">
    <property type="protein sequence ID" value="EGT32393.1"/>
    <property type="molecule type" value="Genomic_DNA"/>
</dbReference>
<feature type="compositionally biased region" description="Basic and acidic residues" evidence="6">
    <location>
        <begin position="55"/>
        <end position="69"/>
    </location>
</feature>
<proteinExistence type="inferred from homology"/>
<evidence type="ECO:0000256" key="1">
    <source>
        <dbReference type="ARBA" id="ARBA00004613"/>
    </source>
</evidence>
<feature type="region of interest" description="Disordered" evidence="6">
    <location>
        <begin position="48"/>
        <end position="72"/>
    </location>
</feature>
<evidence type="ECO:0000256" key="6">
    <source>
        <dbReference type="SAM" id="MobiDB-lite"/>
    </source>
</evidence>
<protein>
    <submittedName>
        <fullName evidence="8">Uncharacterized protein</fullName>
    </submittedName>
</protein>
<keyword evidence="9" id="KW-1185">Reference proteome</keyword>
<comment type="similarity">
    <text evidence="2">Belongs to the insulin family.</text>
</comment>
<evidence type="ECO:0000313" key="9">
    <source>
        <dbReference type="Proteomes" id="UP000008068"/>
    </source>
</evidence>
<dbReference type="GO" id="GO:0005179">
    <property type="term" value="F:hormone activity"/>
    <property type="evidence" value="ECO:0007669"/>
    <property type="project" value="InterPro"/>
</dbReference>